<name>A0A6A6ZA77_9PEZI</name>
<accession>A0A6A6ZA77</accession>
<evidence type="ECO:0000313" key="2">
    <source>
        <dbReference type="EMBL" id="KAF2817185.1"/>
    </source>
</evidence>
<reference evidence="4" key="2">
    <citation type="submission" date="2020-04" db="EMBL/GenBank/DDBJ databases">
        <authorList>
            <consortium name="NCBI Genome Project"/>
        </authorList>
    </citation>
    <scope>NUCLEOTIDE SEQUENCE</scope>
    <source>
        <strain evidence="4">CBS 304.34</strain>
    </source>
</reference>
<evidence type="ECO:0000256" key="1">
    <source>
        <dbReference type="SAM" id="MobiDB-lite"/>
    </source>
</evidence>
<dbReference type="AlphaFoldDB" id="A0A6A6ZA77"/>
<dbReference type="Proteomes" id="UP000504636">
    <property type="component" value="Unplaced"/>
</dbReference>
<dbReference type="EMBL" id="MU003692">
    <property type="protein sequence ID" value="KAF2817185.1"/>
    <property type="molecule type" value="Genomic_DNA"/>
</dbReference>
<feature type="compositionally biased region" description="Basic residues" evidence="1">
    <location>
        <begin position="38"/>
        <end position="49"/>
    </location>
</feature>
<organism evidence="2">
    <name type="scientific">Mytilinidion resinicola</name>
    <dbReference type="NCBI Taxonomy" id="574789"/>
    <lineage>
        <taxon>Eukaryota</taxon>
        <taxon>Fungi</taxon>
        <taxon>Dikarya</taxon>
        <taxon>Ascomycota</taxon>
        <taxon>Pezizomycotina</taxon>
        <taxon>Dothideomycetes</taxon>
        <taxon>Pleosporomycetidae</taxon>
        <taxon>Mytilinidiales</taxon>
        <taxon>Mytilinidiaceae</taxon>
        <taxon>Mytilinidion</taxon>
    </lineage>
</organism>
<sequence>MPLLQRPPPERGLRTKVRWSVPRKLGERPPPPPPHAVPKGHRTKQKLLAKKTAVQNVSKKNRSVPREEVCRGSGRLKSTGPLGRGGRAGHVAFFEPKAAVLTPSVFG</sequence>
<gene>
    <name evidence="2 4" type="ORF">BDZ99DRAFT_470224</name>
</gene>
<reference evidence="2 4" key="1">
    <citation type="journal article" date="2020" name="Stud. Mycol.">
        <title>101 Dothideomycetes genomes: a test case for predicting lifestyles and emergence of pathogens.</title>
        <authorList>
            <person name="Haridas S."/>
            <person name="Albert R."/>
            <person name="Binder M."/>
            <person name="Bloem J."/>
            <person name="Labutti K."/>
            <person name="Salamov A."/>
            <person name="Andreopoulos B."/>
            <person name="Baker S."/>
            <person name="Barry K."/>
            <person name="Bills G."/>
            <person name="Bluhm B."/>
            <person name="Cannon C."/>
            <person name="Castanera R."/>
            <person name="Culley D."/>
            <person name="Daum C."/>
            <person name="Ezra D."/>
            <person name="Gonzalez J."/>
            <person name="Henrissat B."/>
            <person name="Kuo A."/>
            <person name="Liang C."/>
            <person name="Lipzen A."/>
            <person name="Lutzoni F."/>
            <person name="Magnuson J."/>
            <person name="Mondo S."/>
            <person name="Nolan M."/>
            <person name="Ohm R."/>
            <person name="Pangilinan J."/>
            <person name="Park H.-J."/>
            <person name="Ramirez L."/>
            <person name="Alfaro M."/>
            <person name="Sun H."/>
            <person name="Tritt A."/>
            <person name="Yoshinaga Y."/>
            <person name="Zwiers L.-H."/>
            <person name="Turgeon B."/>
            <person name="Goodwin S."/>
            <person name="Spatafora J."/>
            <person name="Crous P."/>
            <person name="Grigoriev I."/>
        </authorList>
    </citation>
    <scope>NUCLEOTIDE SEQUENCE</scope>
    <source>
        <strain evidence="2 4">CBS 304.34</strain>
    </source>
</reference>
<dbReference type="RefSeq" id="XP_033584149.1">
    <property type="nucleotide sequence ID" value="XM_033721618.1"/>
</dbReference>
<reference evidence="4" key="3">
    <citation type="submission" date="2025-04" db="UniProtKB">
        <authorList>
            <consortium name="RefSeq"/>
        </authorList>
    </citation>
    <scope>IDENTIFICATION</scope>
    <source>
        <strain evidence="4">CBS 304.34</strain>
    </source>
</reference>
<feature type="region of interest" description="Disordered" evidence="1">
    <location>
        <begin position="1"/>
        <end position="89"/>
    </location>
</feature>
<dbReference type="GeneID" id="54462511"/>
<protein>
    <submittedName>
        <fullName evidence="2 4">Uncharacterized protein</fullName>
    </submittedName>
</protein>
<proteinExistence type="predicted"/>
<keyword evidence="3" id="KW-1185">Reference proteome</keyword>
<evidence type="ECO:0000313" key="4">
    <source>
        <dbReference type="RefSeq" id="XP_033584149.1"/>
    </source>
</evidence>
<evidence type="ECO:0000313" key="3">
    <source>
        <dbReference type="Proteomes" id="UP000504636"/>
    </source>
</evidence>